<dbReference type="PRINTS" id="PR00108">
    <property type="entry name" value="THYMDSNTHASE"/>
</dbReference>
<evidence type="ECO:0000259" key="5">
    <source>
        <dbReference type="Pfam" id="PF00303"/>
    </source>
</evidence>
<dbReference type="Pfam" id="PF00303">
    <property type="entry name" value="Thymidylat_synt"/>
    <property type="match status" value="1"/>
</dbReference>
<reference evidence="6 7" key="1">
    <citation type="submission" date="2018-09" db="EMBL/GenBank/DDBJ databases">
        <authorList>
            <person name="Fryberger R.B."/>
            <person name="Stoner T.H."/>
            <person name="Garlena R.A."/>
            <person name="Russell D.A."/>
            <person name="Pope W.H."/>
            <person name="Jacobs-Sera D."/>
            <person name="Hatfull G.F."/>
        </authorList>
    </citation>
    <scope>NUCLEOTIDE SEQUENCE [LARGE SCALE GENOMIC DNA]</scope>
</reference>
<proteinExistence type="inferred from homology"/>
<dbReference type="Proteomes" id="UP000279098">
    <property type="component" value="Genome"/>
</dbReference>
<evidence type="ECO:0000256" key="3">
    <source>
        <dbReference type="ARBA" id="ARBA00022603"/>
    </source>
</evidence>
<evidence type="ECO:0000256" key="2">
    <source>
        <dbReference type="ARBA" id="ARBA00011947"/>
    </source>
</evidence>
<evidence type="ECO:0000256" key="4">
    <source>
        <dbReference type="ARBA" id="ARBA00022679"/>
    </source>
</evidence>
<dbReference type="EMBL" id="MH834602">
    <property type="protein sequence ID" value="AYN55930.1"/>
    <property type="molecule type" value="Genomic_DNA"/>
</dbReference>
<dbReference type="InterPro" id="IPR000398">
    <property type="entry name" value="Thymidylate_synthase"/>
</dbReference>
<evidence type="ECO:0000256" key="1">
    <source>
        <dbReference type="ARBA" id="ARBA00009972"/>
    </source>
</evidence>
<dbReference type="GO" id="GO:0004799">
    <property type="term" value="F:thymidylate synthase activity"/>
    <property type="evidence" value="ECO:0007669"/>
    <property type="project" value="UniProtKB-EC"/>
</dbReference>
<organism evidence="6 7">
    <name type="scientific">Microbacterium phage Brahms</name>
    <dbReference type="NCBI Taxonomy" id="2419973"/>
    <lineage>
        <taxon>Viruses</taxon>
        <taxon>Duplodnaviria</taxon>
        <taxon>Heunggongvirae</taxon>
        <taxon>Uroviricota</taxon>
        <taxon>Caudoviricetes</taxon>
        <taxon>Armstrongvirus</taxon>
        <taxon>Armstrongvirus armstrong</taxon>
    </lineage>
</organism>
<dbReference type="PANTHER" id="PTHR11548:SF1">
    <property type="entry name" value="THYMIDYLATE SYNTHASE 1"/>
    <property type="match status" value="1"/>
</dbReference>
<dbReference type="GO" id="GO:0006231">
    <property type="term" value="P:dTMP biosynthetic process"/>
    <property type="evidence" value="ECO:0007669"/>
    <property type="project" value="InterPro"/>
</dbReference>
<keyword evidence="4" id="KW-0808">Transferase</keyword>
<keyword evidence="3" id="KW-0489">Methyltransferase</keyword>
<dbReference type="SUPFAM" id="SSF55831">
    <property type="entry name" value="Thymidylate synthase/dCMP hydroxymethylase"/>
    <property type="match status" value="1"/>
</dbReference>
<dbReference type="EC" id="2.1.1.45" evidence="2"/>
<feature type="domain" description="Thymidylate synthase/dCMP hydroxymethylase" evidence="5">
    <location>
        <begin position="9"/>
        <end position="299"/>
    </location>
</feature>
<dbReference type="PANTHER" id="PTHR11548">
    <property type="entry name" value="THYMIDYLATE SYNTHASE 1"/>
    <property type="match status" value="1"/>
</dbReference>
<protein>
    <recommendedName>
        <fullName evidence="2">thymidylate synthase</fullName>
        <ecNumber evidence="2">2.1.1.45</ecNumber>
    </recommendedName>
</protein>
<name>A0A3G2KAE1_9CAUD</name>
<evidence type="ECO:0000313" key="7">
    <source>
        <dbReference type="Proteomes" id="UP000279098"/>
    </source>
</evidence>
<gene>
    <name evidence="6" type="primary">59</name>
    <name evidence="6" type="ORF">PBI_BRAHMS_59</name>
</gene>
<dbReference type="GO" id="GO:0032259">
    <property type="term" value="P:methylation"/>
    <property type="evidence" value="ECO:0007669"/>
    <property type="project" value="UniProtKB-KW"/>
</dbReference>
<dbReference type="InterPro" id="IPR045097">
    <property type="entry name" value="Thymidate_synth/dCMP_Mease"/>
</dbReference>
<dbReference type="InterPro" id="IPR036926">
    <property type="entry name" value="Thymidate_synth/dCMP_Mease_sf"/>
</dbReference>
<dbReference type="Gene3D" id="3.30.572.10">
    <property type="entry name" value="Thymidylate synthase/dCMP hydroxymethylase domain"/>
    <property type="match status" value="1"/>
</dbReference>
<comment type="similarity">
    <text evidence="1">Belongs to the thymidylate synthase family.</text>
</comment>
<dbReference type="InterPro" id="IPR023451">
    <property type="entry name" value="Thymidate_synth/dCMP_Mease_dom"/>
</dbReference>
<accession>A0A3G2KAE1</accession>
<evidence type="ECO:0000313" key="6">
    <source>
        <dbReference type="EMBL" id="AYN55930.1"/>
    </source>
</evidence>
<sequence>MTFIHGAKTFEELLHHTRVYGEKRSSRTGIGTRSLFAPDPLRFDLTDNHVALITSKAVPWKMALREYMWMLSGSTNTDDLRKSSPAMANLWDLWATDGDIGPTYGAQYRNAGGSLMPIFPTGQWAVPEQARGVDQLREVVKRLAETPDTRRALISLWSVPELRDMSLEPCMVLFQFSRRGPRFDQLDLHIYQRSADMMLGVPFDLFQGSFLLHAVAREIRLAYKQEVYGHHMTWSAGDVHIYENQIDAADIQLKQWAQAEPMRARMGIDPFPSLRLLDGTLEAGHVSIHDYNPAPAIDAGKPAV</sequence>
<dbReference type="CDD" id="cd00351">
    <property type="entry name" value="TS_Pyrimidine_HMase"/>
    <property type="match status" value="1"/>
</dbReference>